<dbReference type="OrthoDB" id="195725at2759"/>
<dbReference type="EMBL" id="BRXZ01001698">
    <property type="protein sequence ID" value="GMH76836.1"/>
    <property type="molecule type" value="Genomic_DNA"/>
</dbReference>
<gene>
    <name evidence="1" type="ORF">TrRE_jg11721</name>
</gene>
<sequence>MYCWCLGSNLYWRSFRTLLAESVLETDRAIEIVEARMLIDRAYAESLEAIGRGDLDSSNTPITSSNSKKLKKKVRGGEADAAATAARRGSLFRMNSEGLLESREQSELGILSSIIRAHGDQAARYNENVAAIQNEILPDLTSLHKTLAEEVLKIGLYGDALMLEL</sequence>
<name>A0A9W7APL5_9STRA</name>
<evidence type="ECO:0000313" key="2">
    <source>
        <dbReference type="Proteomes" id="UP001165082"/>
    </source>
</evidence>
<keyword evidence="2" id="KW-1185">Reference proteome</keyword>
<dbReference type="Proteomes" id="UP001165082">
    <property type="component" value="Unassembled WGS sequence"/>
</dbReference>
<feature type="non-terminal residue" evidence="1">
    <location>
        <position position="165"/>
    </location>
</feature>
<reference evidence="1" key="1">
    <citation type="submission" date="2022-07" db="EMBL/GenBank/DDBJ databases">
        <title>Genome analysis of Parmales, a sister group of diatoms, reveals the evolutionary specialization of diatoms from phago-mixotrophs to photoautotrophs.</title>
        <authorList>
            <person name="Ban H."/>
            <person name="Sato S."/>
            <person name="Yoshikawa S."/>
            <person name="Kazumasa Y."/>
            <person name="Nakamura Y."/>
            <person name="Ichinomiya M."/>
            <person name="Saitoh K."/>
            <person name="Sato N."/>
            <person name="Blanc-Mathieu R."/>
            <person name="Endo H."/>
            <person name="Kuwata A."/>
            <person name="Ogata H."/>
        </authorList>
    </citation>
    <scope>NUCLEOTIDE SEQUENCE</scope>
</reference>
<evidence type="ECO:0000313" key="1">
    <source>
        <dbReference type="EMBL" id="GMH76836.1"/>
    </source>
</evidence>
<comment type="caution">
    <text evidence="1">The sequence shown here is derived from an EMBL/GenBank/DDBJ whole genome shotgun (WGS) entry which is preliminary data.</text>
</comment>
<accession>A0A9W7APL5</accession>
<dbReference type="AlphaFoldDB" id="A0A9W7APL5"/>
<protein>
    <submittedName>
        <fullName evidence="1">Uncharacterized protein</fullName>
    </submittedName>
</protein>
<organism evidence="1 2">
    <name type="scientific">Triparma retinervis</name>
    <dbReference type="NCBI Taxonomy" id="2557542"/>
    <lineage>
        <taxon>Eukaryota</taxon>
        <taxon>Sar</taxon>
        <taxon>Stramenopiles</taxon>
        <taxon>Ochrophyta</taxon>
        <taxon>Bolidophyceae</taxon>
        <taxon>Parmales</taxon>
        <taxon>Triparmaceae</taxon>
        <taxon>Triparma</taxon>
    </lineage>
</organism>
<proteinExistence type="predicted"/>